<comment type="caution">
    <text evidence="1">The sequence shown here is derived from an EMBL/GenBank/DDBJ whole genome shotgun (WGS) entry which is preliminary data.</text>
</comment>
<dbReference type="OrthoDB" id="1346937at2"/>
<gene>
    <name evidence="1" type="ORF">FJA49_15805</name>
</gene>
<sequence length="192" mass="22591">MKKRIENFYGFEKRLLSCLKRNWPVLFVFCIASCTIQNTINRDGYKSIPPKFSGKFYDQLDTLRVQYDNRISTSSLMKKISNISNVDYSKPIQIDIKDKELFVSYDDAQAKRHVLKFYGKRYKNKFVFYTNYETISFPIIFISKEMTKYSIYLPSDKEIIFEMYSVNEAALLFFGGGNSHGSDNKFKLLPNE</sequence>
<proteinExistence type="predicted"/>
<keyword evidence="2" id="KW-1185">Reference proteome</keyword>
<protein>
    <submittedName>
        <fullName evidence="1">Uncharacterized protein</fullName>
    </submittedName>
</protein>
<reference evidence="1 2" key="1">
    <citation type="submission" date="2019-06" db="EMBL/GenBank/DDBJ databases">
        <title>Flavobacterium sp. MaA-Y11 from geoumgang.</title>
        <authorList>
            <person name="Jeong S."/>
        </authorList>
    </citation>
    <scope>NUCLEOTIDE SEQUENCE [LARGE SCALE GENOMIC DNA]</scope>
    <source>
        <strain evidence="1 2">MaA-Y11</strain>
    </source>
</reference>
<evidence type="ECO:0000313" key="1">
    <source>
        <dbReference type="EMBL" id="TPD65653.1"/>
    </source>
</evidence>
<name>A0A501PZ06_9FLAO</name>
<evidence type="ECO:0000313" key="2">
    <source>
        <dbReference type="Proteomes" id="UP000319175"/>
    </source>
</evidence>
<reference evidence="1 2" key="2">
    <citation type="submission" date="2019-06" db="EMBL/GenBank/DDBJ databases">
        <authorList>
            <person name="Seo Y."/>
        </authorList>
    </citation>
    <scope>NUCLEOTIDE SEQUENCE [LARGE SCALE GENOMIC DNA]</scope>
    <source>
        <strain evidence="1 2">MaA-Y11</strain>
    </source>
</reference>
<dbReference type="EMBL" id="VFJE01000056">
    <property type="protein sequence ID" value="TPD65653.1"/>
    <property type="molecule type" value="Genomic_DNA"/>
</dbReference>
<dbReference type="Proteomes" id="UP000319175">
    <property type="component" value="Unassembled WGS sequence"/>
</dbReference>
<dbReference type="RefSeq" id="WP_140002010.1">
    <property type="nucleotide sequence ID" value="NZ_VFJE01000056.1"/>
</dbReference>
<organism evidence="1 2">
    <name type="scientific">Flavobacterium microcysteis</name>
    <dbReference type="NCBI Taxonomy" id="2596891"/>
    <lineage>
        <taxon>Bacteria</taxon>
        <taxon>Pseudomonadati</taxon>
        <taxon>Bacteroidota</taxon>
        <taxon>Flavobacteriia</taxon>
        <taxon>Flavobacteriales</taxon>
        <taxon>Flavobacteriaceae</taxon>
        <taxon>Flavobacterium</taxon>
    </lineage>
</organism>
<accession>A0A501PZ06</accession>
<dbReference type="AlphaFoldDB" id="A0A501PZ06"/>